<organism evidence="1 2">
    <name type="scientific">Mytilus edulis</name>
    <name type="common">Blue mussel</name>
    <dbReference type="NCBI Taxonomy" id="6550"/>
    <lineage>
        <taxon>Eukaryota</taxon>
        <taxon>Metazoa</taxon>
        <taxon>Spiralia</taxon>
        <taxon>Lophotrochozoa</taxon>
        <taxon>Mollusca</taxon>
        <taxon>Bivalvia</taxon>
        <taxon>Autobranchia</taxon>
        <taxon>Pteriomorphia</taxon>
        <taxon>Mytilida</taxon>
        <taxon>Mytiloidea</taxon>
        <taxon>Mytilidae</taxon>
        <taxon>Mytilinae</taxon>
        <taxon>Mytilus</taxon>
    </lineage>
</organism>
<keyword evidence="2" id="KW-1185">Reference proteome</keyword>
<protein>
    <submittedName>
        <fullName evidence="1">Uncharacterized protein</fullName>
    </submittedName>
</protein>
<evidence type="ECO:0000313" key="1">
    <source>
        <dbReference type="EMBL" id="CAG2194823.1"/>
    </source>
</evidence>
<comment type="caution">
    <text evidence="1">The sequence shown here is derived from an EMBL/GenBank/DDBJ whole genome shotgun (WGS) entry which is preliminary data.</text>
</comment>
<proteinExistence type="predicted"/>
<gene>
    <name evidence="1" type="ORF">MEDL_9823</name>
</gene>
<evidence type="ECO:0000313" key="2">
    <source>
        <dbReference type="Proteomes" id="UP000683360"/>
    </source>
</evidence>
<dbReference type="AlphaFoldDB" id="A0A8S3QHC5"/>
<dbReference type="EMBL" id="CAJPWZ010000498">
    <property type="protein sequence ID" value="CAG2194823.1"/>
    <property type="molecule type" value="Genomic_DNA"/>
</dbReference>
<accession>A0A8S3QHC5</accession>
<name>A0A8S3QHC5_MYTED</name>
<dbReference type="Proteomes" id="UP000683360">
    <property type="component" value="Unassembled WGS sequence"/>
</dbReference>
<sequence length="274" mass="32009">MHVSDLQVWNLQYLLLAEDLNIEEHKLIIGLYNQRNNISKQLTLELDKDESQFNEIWETSTNYIINIYRSMKDTSVETVLCKMFEYVKRSSHMMCYAEKVWCNLEAEFGNKDPYPFDLTTEEREMRENQVYYTSIQLIIIFTDEELVIAKLESHDNGIIANTITTEKERDSQCIRLEIDKDGVLTSDDQLESIKRLENTTLNPNDEPIKILKVYKGSIVIEAKVKFCTTDVTLLMKAVREILHHVIEICQIPKQKDFVLKVGIKVGQPYKGKFV</sequence>
<reference evidence="1" key="1">
    <citation type="submission" date="2021-03" db="EMBL/GenBank/DDBJ databases">
        <authorList>
            <person name="Bekaert M."/>
        </authorList>
    </citation>
    <scope>NUCLEOTIDE SEQUENCE</scope>
</reference>